<evidence type="ECO:0000256" key="2">
    <source>
        <dbReference type="PROSITE-ProRule" id="PRU00335"/>
    </source>
</evidence>
<dbReference type="Gene3D" id="1.10.357.10">
    <property type="entry name" value="Tetracycline Repressor, domain 2"/>
    <property type="match status" value="1"/>
</dbReference>
<dbReference type="InterPro" id="IPR023772">
    <property type="entry name" value="DNA-bd_HTH_TetR-type_CS"/>
</dbReference>
<dbReference type="InterPro" id="IPR001647">
    <property type="entry name" value="HTH_TetR"/>
</dbReference>
<dbReference type="GO" id="GO:0003677">
    <property type="term" value="F:DNA binding"/>
    <property type="evidence" value="ECO:0007669"/>
    <property type="project" value="UniProtKB-UniRule"/>
</dbReference>
<feature type="DNA-binding region" description="H-T-H motif" evidence="2">
    <location>
        <begin position="28"/>
        <end position="47"/>
    </location>
</feature>
<protein>
    <submittedName>
        <fullName evidence="4">TetR/AcrR family transcriptional regulator</fullName>
    </submittedName>
</protein>
<dbReference type="PROSITE" id="PS50977">
    <property type="entry name" value="HTH_TETR_2"/>
    <property type="match status" value="1"/>
</dbReference>
<proteinExistence type="predicted"/>
<feature type="domain" description="HTH tetR-type" evidence="3">
    <location>
        <begin position="5"/>
        <end position="65"/>
    </location>
</feature>
<dbReference type="Proteomes" id="UP000287527">
    <property type="component" value="Unassembled WGS sequence"/>
</dbReference>
<dbReference type="Gene3D" id="1.10.10.60">
    <property type="entry name" value="Homeodomain-like"/>
    <property type="match status" value="1"/>
</dbReference>
<dbReference type="Pfam" id="PF00440">
    <property type="entry name" value="TetR_N"/>
    <property type="match status" value="1"/>
</dbReference>
<dbReference type="InterPro" id="IPR041474">
    <property type="entry name" value="NicS_C"/>
</dbReference>
<dbReference type="PANTHER" id="PTHR30328">
    <property type="entry name" value="TRANSCRIPTIONAL REPRESSOR"/>
    <property type="match status" value="1"/>
</dbReference>
<dbReference type="InterPro" id="IPR050109">
    <property type="entry name" value="HTH-type_TetR-like_transc_reg"/>
</dbReference>
<dbReference type="SUPFAM" id="SSF48498">
    <property type="entry name" value="Tetracyclin repressor-like, C-terminal domain"/>
    <property type="match status" value="1"/>
</dbReference>
<evidence type="ECO:0000313" key="5">
    <source>
        <dbReference type="Proteomes" id="UP000287527"/>
    </source>
</evidence>
<evidence type="ECO:0000259" key="3">
    <source>
        <dbReference type="PROSITE" id="PS50977"/>
    </source>
</evidence>
<dbReference type="PANTHER" id="PTHR30328:SF54">
    <property type="entry name" value="HTH-TYPE TRANSCRIPTIONAL REPRESSOR SCO4008"/>
    <property type="match status" value="1"/>
</dbReference>
<evidence type="ECO:0000256" key="1">
    <source>
        <dbReference type="ARBA" id="ARBA00023125"/>
    </source>
</evidence>
<dbReference type="SUPFAM" id="SSF46689">
    <property type="entry name" value="Homeodomain-like"/>
    <property type="match status" value="1"/>
</dbReference>
<keyword evidence="1 2" id="KW-0238">DNA-binding</keyword>
<name>A0A444HD50_9FLAO</name>
<dbReference type="Pfam" id="PF17938">
    <property type="entry name" value="TetR_C_29"/>
    <property type="match status" value="1"/>
</dbReference>
<dbReference type="AlphaFoldDB" id="A0A444HD50"/>
<keyword evidence="5" id="KW-1185">Reference proteome</keyword>
<evidence type="ECO:0000313" key="4">
    <source>
        <dbReference type="EMBL" id="RWX01651.1"/>
    </source>
</evidence>
<dbReference type="EMBL" id="SBII01000003">
    <property type="protein sequence ID" value="RWX01651.1"/>
    <property type="molecule type" value="Genomic_DNA"/>
</dbReference>
<reference evidence="4 5" key="1">
    <citation type="submission" date="2019-01" db="EMBL/GenBank/DDBJ databases">
        <title>Flavobacterium sp. nov.,isolated from freshwater.</title>
        <authorList>
            <person name="Zhang R."/>
            <person name="Du Z.-J."/>
        </authorList>
    </citation>
    <scope>NUCLEOTIDE SEQUENCE [LARGE SCALE GENOMIC DNA]</scope>
    <source>
        <strain evidence="4 5">1E403</strain>
    </source>
</reference>
<dbReference type="PROSITE" id="PS01081">
    <property type="entry name" value="HTH_TETR_1"/>
    <property type="match status" value="1"/>
</dbReference>
<accession>A0A444HD50</accession>
<dbReference type="OrthoDB" id="9789566at2"/>
<dbReference type="RefSeq" id="WP_128389188.1">
    <property type="nucleotide sequence ID" value="NZ_SBII01000003.1"/>
</dbReference>
<dbReference type="PRINTS" id="PR00455">
    <property type="entry name" value="HTHTETR"/>
</dbReference>
<comment type="caution">
    <text evidence="4">The sequence shown here is derived from an EMBL/GenBank/DDBJ whole genome shotgun (WGS) entry which is preliminary data.</text>
</comment>
<organism evidence="4 5">
    <name type="scientific">Flavobacterium cerinum</name>
    <dbReference type="NCBI Taxonomy" id="2502784"/>
    <lineage>
        <taxon>Bacteria</taxon>
        <taxon>Pseudomonadati</taxon>
        <taxon>Bacteroidota</taxon>
        <taxon>Flavobacteriia</taxon>
        <taxon>Flavobacteriales</taxon>
        <taxon>Flavobacteriaceae</taxon>
        <taxon>Flavobacterium</taxon>
    </lineage>
</organism>
<gene>
    <name evidence="4" type="ORF">EPI11_06785</name>
</gene>
<dbReference type="InterPro" id="IPR009057">
    <property type="entry name" value="Homeodomain-like_sf"/>
</dbReference>
<dbReference type="InterPro" id="IPR036271">
    <property type="entry name" value="Tet_transcr_reg_TetR-rel_C_sf"/>
</dbReference>
<sequence length="207" mass="24149">MTEFNDKQIDILQAAEKLFAEDGYDGTSIRTIAKEASVNIAMISYYFGSKEKLLEALIIHRTSGMKIQLENIFKEDLLPIEKVERLIDLYISRINKNKCMYQILHFELSTKKRIMDMNAFKDVKYENLQAFTKIIKEGQELGHFRKDVNITLIPPTIMGTLVHFQMNKPFFEPVLGIKTEEEYENYIKNELTAHIKQTIKALLVHEN</sequence>